<evidence type="ECO:0000313" key="2">
    <source>
        <dbReference type="EMBL" id="QOJ64800.1"/>
    </source>
</evidence>
<feature type="compositionally biased region" description="Basic and acidic residues" evidence="1">
    <location>
        <begin position="315"/>
        <end position="345"/>
    </location>
</feature>
<dbReference type="EMBL" id="MT732184">
    <property type="protein sequence ID" value="QOJ64800.1"/>
    <property type="molecule type" value="Genomic_DNA"/>
</dbReference>
<dbReference type="KEGG" id="paeb:NCGM1900_6092"/>
<dbReference type="AlphaFoldDB" id="A0A7L9EC55"/>
<sequence length="600" mass="68727">MARRLTYHKLLHRDGLWRIVNLKYLVQRESNTNFDADRVDDSREDLRIQVVIGRVVKVGERTETEDLETVPVPIGDLPLLRRNRLVRDGYLLHEQYKLGEEADLRLTLDLSPENLNFFRRFATDKSGPILNSTKHSSEDDKESLFVGIGYNSDPFGIIIPCVDIFSFFYANSTFLTQLVLSESILKPETAVYDSEKSKISGRYRKIWLKEGIPSKDARFLAMLLFDKYALEAAQSIYLHRGPEGRNAKIWSIRATPPIKGKTKLKVKGRYQGSRLIVTEILKCDWTPPFDYLEWERDNRSSTSTSGTLNPGPIRKLVDIDSPEKISDEPGDRRTVPSEVKQDYLGHRFPRLKAVSVKRSPKPSSSDKNSARYARENVPTKEATTALGGSGPSKRRADIREPEEPPRETTTQRELENVQPQAEDISDQCVSSALMLLAAHNHDLAWVDFINPGFAKTTLLSDEDHIPLCLLPSTIDNKESAWLFSDKSKLRQRVALIARVEYRGEVRFVIELQKRMNQSISTTLIWRNPDSEIQKSLLNKLLLLIAGPTKPTERTRFTTAHDLQWGRCWHKTLKGTEFQRAEEFLSRLFETSPLQEEDEGY</sequence>
<reference evidence="2" key="1">
    <citation type="journal article" date="2021" name="Antimicrob. Agents Chemother.">
        <title>Epidemic territorial spread of IncP-2-type VIM-2 carbapenemase-encoding megaplasmids in nosocomial Pseudomonas aeruginosa populations.</title>
        <authorList>
            <person name="Urbanowicz P."/>
            <person name="Bitar I."/>
            <person name="Izdebski R."/>
            <person name="Baraniak A."/>
            <person name="Literacka E."/>
            <person name="Hrabak J."/>
            <person name="Gniadkowski M."/>
        </authorList>
    </citation>
    <scope>NUCLEOTIDE SEQUENCE</scope>
    <source>
        <strain evidence="3">NMI2635/08</strain>
        <strain evidence="2">NMI3438/07</strain>
        <plasmid evidence="2">pPUV-6</plasmid>
        <plasmid evidence="3">pPUV-8</plasmid>
    </source>
</reference>
<feature type="compositionally biased region" description="Basic and acidic residues" evidence="1">
    <location>
        <begin position="368"/>
        <end position="378"/>
    </location>
</feature>
<proteinExistence type="predicted"/>
<geneLocation type="plasmid" evidence="3">
    <name>pPUV-8</name>
</geneLocation>
<dbReference type="EMBL" id="MT732186">
    <property type="protein sequence ID" value="QOJ65894.1"/>
    <property type="molecule type" value="Genomic_DNA"/>
</dbReference>
<organism evidence="2">
    <name type="scientific">Pseudomonas aeruginosa</name>
    <dbReference type="NCBI Taxonomy" id="287"/>
    <lineage>
        <taxon>Bacteria</taxon>
        <taxon>Pseudomonadati</taxon>
        <taxon>Pseudomonadota</taxon>
        <taxon>Gammaproteobacteria</taxon>
        <taxon>Pseudomonadales</taxon>
        <taxon>Pseudomonadaceae</taxon>
        <taxon>Pseudomonas</taxon>
    </lineage>
</organism>
<geneLocation type="plasmid" evidence="2">
    <name>pPUV-6</name>
</geneLocation>
<evidence type="ECO:0000313" key="3">
    <source>
        <dbReference type="EMBL" id="QOJ65894.1"/>
    </source>
</evidence>
<protein>
    <recommendedName>
        <fullName evidence="4">TnsE C-terminal domain-containing protein</fullName>
    </recommendedName>
</protein>
<name>A0A7L9EC55_PSEAI</name>
<feature type="compositionally biased region" description="Basic and acidic residues" evidence="1">
    <location>
        <begin position="394"/>
        <end position="415"/>
    </location>
</feature>
<dbReference type="RefSeq" id="WP_023098875.1">
    <property type="nucleotide sequence ID" value="NZ_AP014622.1"/>
</dbReference>
<feature type="region of interest" description="Disordered" evidence="1">
    <location>
        <begin position="297"/>
        <end position="420"/>
    </location>
</feature>
<accession>A0A7L9EC55</accession>
<feature type="compositionally biased region" description="Low complexity" evidence="1">
    <location>
        <begin position="352"/>
        <end position="367"/>
    </location>
</feature>
<evidence type="ECO:0008006" key="4">
    <source>
        <dbReference type="Google" id="ProtNLM"/>
    </source>
</evidence>
<evidence type="ECO:0000256" key="1">
    <source>
        <dbReference type="SAM" id="MobiDB-lite"/>
    </source>
</evidence>
<keyword evidence="2" id="KW-0614">Plasmid</keyword>